<reference evidence="9" key="2">
    <citation type="submission" date="2020-09" db="EMBL/GenBank/DDBJ databases">
        <authorList>
            <person name="Sun Q."/>
            <person name="Kim S."/>
        </authorList>
    </citation>
    <scope>NUCLEOTIDE SEQUENCE</scope>
    <source>
        <strain evidence="9">KCTC 42097</strain>
    </source>
</reference>
<keyword evidence="10" id="KW-1185">Reference proteome</keyword>
<keyword evidence="9" id="KW-0969">Cilium</keyword>
<dbReference type="Pfam" id="PF22638">
    <property type="entry name" value="FlgK_D1"/>
    <property type="match status" value="1"/>
</dbReference>
<feature type="domain" description="Flagellar hook-associated protein FlgK helical" evidence="8">
    <location>
        <begin position="97"/>
        <end position="310"/>
    </location>
</feature>
<comment type="subcellular location">
    <subcellularLocation>
        <location evidence="1">Bacterial flagellum</location>
    </subcellularLocation>
    <subcellularLocation>
        <location evidence="2">Secreted</location>
    </subcellularLocation>
</comment>
<evidence type="ECO:0000313" key="9">
    <source>
        <dbReference type="EMBL" id="GHC64486.1"/>
    </source>
</evidence>
<organism evidence="9 10">
    <name type="scientific">Limoniibacter endophyticus</name>
    <dbReference type="NCBI Taxonomy" id="1565040"/>
    <lineage>
        <taxon>Bacteria</taxon>
        <taxon>Pseudomonadati</taxon>
        <taxon>Pseudomonadota</taxon>
        <taxon>Alphaproteobacteria</taxon>
        <taxon>Hyphomicrobiales</taxon>
        <taxon>Bartonellaceae</taxon>
        <taxon>Limoniibacter</taxon>
    </lineage>
</organism>
<dbReference type="InterPro" id="IPR053927">
    <property type="entry name" value="FlgK_helical"/>
</dbReference>
<sequence>MSLSSALSIAQSALLNNSRQTSVISTNVANQGNADYARRSGVLVSQGTGGARLIQIQRAANEQLMRQNLTAQSSYEGQKALMTGLDKLMSGVNGIDNASSASALIGKLREALDLYGATPSNKTLGDTVVETASQLAQSLNNANTSVQATRTQADADIANQVDTLNELLTQFKDANTAVVNGTRAGRDVSDSLDQRDGLLKQIANIVPVSTITRGDNDLVVMTSGGAMLFETNPRSVTFERSETLAAGVDGNAVYIDGVALDAGTGANTTAQGSIAGLLQLRDTVAPTLQNQLDEITRGLITAFAETSNSGNPALTGLFTWDGAPELPADGTLIAGLSRQIKVNDAYKANSELLRDGGANGADHTQNDTGAASFSDRLIALSDALDEPRAFSSDAGLESSTRLEDFASSSVGWLESARKSANSAAETKAAYLNYASSALSSATGVNIDQEMSTLLDLEHSYSATARIISTVDAMLAELLAAVR</sequence>
<evidence type="ECO:0000256" key="5">
    <source>
        <dbReference type="ARBA" id="ARBA00022525"/>
    </source>
</evidence>
<dbReference type="GO" id="GO:0005576">
    <property type="term" value="C:extracellular region"/>
    <property type="evidence" value="ECO:0007669"/>
    <property type="project" value="UniProtKB-SubCell"/>
</dbReference>
<accession>A0A8J3GF40</accession>
<dbReference type="PANTHER" id="PTHR30033">
    <property type="entry name" value="FLAGELLAR HOOK-ASSOCIATED PROTEIN 1"/>
    <property type="match status" value="1"/>
</dbReference>
<protein>
    <recommendedName>
        <fullName evidence="4">Flagellar hook-associated protein 1</fullName>
    </recommendedName>
</protein>
<evidence type="ECO:0000259" key="8">
    <source>
        <dbReference type="Pfam" id="PF22638"/>
    </source>
</evidence>
<evidence type="ECO:0000256" key="3">
    <source>
        <dbReference type="ARBA" id="ARBA00009677"/>
    </source>
</evidence>
<proteinExistence type="inferred from homology"/>
<evidence type="ECO:0000256" key="4">
    <source>
        <dbReference type="ARBA" id="ARBA00016244"/>
    </source>
</evidence>
<keyword evidence="9" id="KW-0282">Flagellum</keyword>
<dbReference type="SUPFAM" id="SSF64518">
    <property type="entry name" value="Phase 1 flagellin"/>
    <property type="match status" value="1"/>
</dbReference>
<gene>
    <name evidence="9" type="ORF">GCM10010136_06480</name>
</gene>
<evidence type="ECO:0000256" key="6">
    <source>
        <dbReference type="ARBA" id="ARBA00023143"/>
    </source>
</evidence>
<dbReference type="EMBL" id="BMZO01000002">
    <property type="protein sequence ID" value="GHC64486.1"/>
    <property type="molecule type" value="Genomic_DNA"/>
</dbReference>
<comment type="similarity">
    <text evidence="3">Belongs to the flagella basal body rod proteins family.</text>
</comment>
<evidence type="ECO:0000256" key="1">
    <source>
        <dbReference type="ARBA" id="ARBA00004365"/>
    </source>
</evidence>
<dbReference type="InterPro" id="IPR002371">
    <property type="entry name" value="FlgK"/>
</dbReference>
<comment type="caution">
    <text evidence="9">The sequence shown here is derived from an EMBL/GenBank/DDBJ whole genome shotgun (WGS) entry which is preliminary data.</text>
</comment>
<dbReference type="Pfam" id="PF06429">
    <property type="entry name" value="Flg_bbr_C"/>
    <property type="match status" value="1"/>
</dbReference>
<dbReference type="NCBIfam" id="TIGR02492">
    <property type="entry name" value="flgK_ends"/>
    <property type="match status" value="1"/>
</dbReference>
<keyword evidence="6" id="KW-0975">Bacterial flagellum</keyword>
<name>A0A8J3GF40_9HYPH</name>
<dbReference type="AlphaFoldDB" id="A0A8J3GF40"/>
<dbReference type="Proteomes" id="UP000641137">
    <property type="component" value="Unassembled WGS sequence"/>
</dbReference>
<keyword evidence="5" id="KW-0964">Secreted</keyword>
<evidence type="ECO:0000313" key="10">
    <source>
        <dbReference type="Proteomes" id="UP000641137"/>
    </source>
</evidence>
<dbReference type="GO" id="GO:0009424">
    <property type="term" value="C:bacterial-type flagellum hook"/>
    <property type="evidence" value="ECO:0007669"/>
    <property type="project" value="InterPro"/>
</dbReference>
<dbReference type="InterPro" id="IPR010930">
    <property type="entry name" value="Flg_bb/hook_C_dom"/>
</dbReference>
<evidence type="ECO:0000256" key="2">
    <source>
        <dbReference type="ARBA" id="ARBA00004613"/>
    </source>
</evidence>
<feature type="domain" description="Flagellar basal-body/hook protein C-terminal" evidence="7">
    <location>
        <begin position="441"/>
        <end position="478"/>
    </location>
</feature>
<keyword evidence="9" id="KW-0966">Cell projection</keyword>
<dbReference type="PANTHER" id="PTHR30033:SF1">
    <property type="entry name" value="FLAGELLAR HOOK-ASSOCIATED PROTEIN 1"/>
    <property type="match status" value="1"/>
</dbReference>
<dbReference type="GO" id="GO:0005198">
    <property type="term" value="F:structural molecule activity"/>
    <property type="evidence" value="ECO:0007669"/>
    <property type="project" value="InterPro"/>
</dbReference>
<dbReference type="GO" id="GO:0044780">
    <property type="term" value="P:bacterial-type flagellum assembly"/>
    <property type="evidence" value="ECO:0007669"/>
    <property type="project" value="InterPro"/>
</dbReference>
<dbReference type="RefSeq" id="WP_189487882.1">
    <property type="nucleotide sequence ID" value="NZ_BMZO01000002.1"/>
</dbReference>
<evidence type="ECO:0000259" key="7">
    <source>
        <dbReference type="Pfam" id="PF06429"/>
    </source>
</evidence>
<reference evidence="9" key="1">
    <citation type="journal article" date="2014" name="Int. J. Syst. Evol. Microbiol.">
        <title>Complete genome sequence of Corynebacterium casei LMG S-19264T (=DSM 44701T), isolated from a smear-ripened cheese.</title>
        <authorList>
            <consortium name="US DOE Joint Genome Institute (JGI-PGF)"/>
            <person name="Walter F."/>
            <person name="Albersmeier A."/>
            <person name="Kalinowski J."/>
            <person name="Ruckert C."/>
        </authorList>
    </citation>
    <scope>NUCLEOTIDE SEQUENCE</scope>
    <source>
        <strain evidence="9">KCTC 42097</strain>
    </source>
</reference>